<organism evidence="3 4">
    <name type="scientific">Schumannella soli</name>
    <dbReference type="NCBI Taxonomy" id="2590779"/>
    <lineage>
        <taxon>Bacteria</taxon>
        <taxon>Bacillati</taxon>
        <taxon>Actinomycetota</taxon>
        <taxon>Actinomycetes</taxon>
        <taxon>Micrococcales</taxon>
        <taxon>Microbacteriaceae</taxon>
        <taxon>Schumannella</taxon>
    </lineage>
</organism>
<keyword evidence="4" id="KW-1185">Reference proteome</keyword>
<keyword evidence="2" id="KW-0472">Membrane</keyword>
<evidence type="ECO:0000256" key="2">
    <source>
        <dbReference type="SAM" id="Phobius"/>
    </source>
</evidence>
<reference evidence="3 4" key="1">
    <citation type="submission" date="2019-06" db="EMBL/GenBank/DDBJ databases">
        <authorList>
            <person name="Li F."/>
        </authorList>
    </citation>
    <scope>NUCLEOTIDE SEQUENCE [LARGE SCALE GENOMIC DNA]</scope>
    <source>
        <strain evidence="3 4">10F1D-1</strain>
    </source>
</reference>
<dbReference type="Proteomes" id="UP000316252">
    <property type="component" value="Unassembled WGS sequence"/>
</dbReference>
<gene>
    <name evidence="3" type="ORF">FJ657_07580</name>
</gene>
<dbReference type="RefSeq" id="WP_141163087.1">
    <property type="nucleotide sequence ID" value="NZ_VHQG01000002.1"/>
</dbReference>
<evidence type="ECO:0000313" key="4">
    <source>
        <dbReference type="Proteomes" id="UP000316252"/>
    </source>
</evidence>
<feature type="transmembrane region" description="Helical" evidence="2">
    <location>
        <begin position="124"/>
        <end position="147"/>
    </location>
</feature>
<feature type="transmembrane region" description="Helical" evidence="2">
    <location>
        <begin position="159"/>
        <end position="181"/>
    </location>
</feature>
<evidence type="ECO:0000313" key="3">
    <source>
        <dbReference type="EMBL" id="TPW75727.1"/>
    </source>
</evidence>
<feature type="transmembrane region" description="Helical" evidence="2">
    <location>
        <begin position="70"/>
        <end position="92"/>
    </location>
</feature>
<evidence type="ECO:0000256" key="1">
    <source>
        <dbReference type="SAM" id="MobiDB-lite"/>
    </source>
</evidence>
<keyword evidence="2" id="KW-0812">Transmembrane</keyword>
<feature type="transmembrane region" description="Helical" evidence="2">
    <location>
        <begin position="227"/>
        <end position="248"/>
    </location>
</feature>
<feature type="transmembrane region" description="Helical" evidence="2">
    <location>
        <begin position="268"/>
        <end position="288"/>
    </location>
</feature>
<dbReference type="EMBL" id="VHQG01000002">
    <property type="protein sequence ID" value="TPW75727.1"/>
    <property type="molecule type" value="Genomic_DNA"/>
</dbReference>
<feature type="transmembrane region" description="Helical" evidence="2">
    <location>
        <begin position="39"/>
        <end position="63"/>
    </location>
</feature>
<sequence length="364" mass="35697">MARSLSLLIAAVASLGGAALALSQGGVAYRTLVTSFGGAGTVPFGVLAVALTLVAIGALLHLVASATAGWSSLGVVVVGIVQTLVGLAAVVLPARFGGLDGPASPVQVAVGWIYGVLPDLGTGLYLALPTGLVLVIGLANILLGIVATRRRRGTIASPAVARIVAVLLALFVALPAAGLVAAGGFANYVQTLQALRGPSPWGIALLTAGAALILVIVLAVRWSSLAALLGGFLLIGASIAYLLLPVGMLAPITAQRGLRDAVSGIQTFAWSGAFLILGCLLIGAGIAGRVAGRVGARRSNFVAARPGAEGDAPARPWATPGYTPIDGGGAGGAAVAAPGYTPVDGGSPDAPTAVILPGETSGSR</sequence>
<keyword evidence="2" id="KW-1133">Transmembrane helix</keyword>
<feature type="region of interest" description="Disordered" evidence="1">
    <location>
        <begin position="306"/>
        <end position="325"/>
    </location>
</feature>
<feature type="transmembrane region" description="Helical" evidence="2">
    <location>
        <begin position="201"/>
        <end position="220"/>
    </location>
</feature>
<name>A0A506Y2S1_9MICO</name>
<protein>
    <submittedName>
        <fullName evidence="3">Uncharacterized protein</fullName>
    </submittedName>
</protein>
<feature type="region of interest" description="Disordered" evidence="1">
    <location>
        <begin position="338"/>
        <end position="364"/>
    </location>
</feature>
<proteinExistence type="predicted"/>
<dbReference type="AlphaFoldDB" id="A0A506Y2S1"/>
<dbReference type="OrthoDB" id="9950483at2"/>
<comment type="caution">
    <text evidence="3">The sequence shown here is derived from an EMBL/GenBank/DDBJ whole genome shotgun (WGS) entry which is preliminary data.</text>
</comment>
<accession>A0A506Y2S1</accession>